<keyword evidence="3" id="KW-1185">Reference proteome</keyword>
<proteinExistence type="predicted"/>
<name>A0AAV7PLJ9_PLEWA</name>
<dbReference type="AlphaFoldDB" id="A0AAV7PLJ9"/>
<evidence type="ECO:0000256" key="1">
    <source>
        <dbReference type="SAM" id="MobiDB-lite"/>
    </source>
</evidence>
<organism evidence="2 3">
    <name type="scientific">Pleurodeles waltl</name>
    <name type="common">Iberian ribbed newt</name>
    <dbReference type="NCBI Taxonomy" id="8319"/>
    <lineage>
        <taxon>Eukaryota</taxon>
        <taxon>Metazoa</taxon>
        <taxon>Chordata</taxon>
        <taxon>Craniata</taxon>
        <taxon>Vertebrata</taxon>
        <taxon>Euteleostomi</taxon>
        <taxon>Amphibia</taxon>
        <taxon>Batrachia</taxon>
        <taxon>Caudata</taxon>
        <taxon>Salamandroidea</taxon>
        <taxon>Salamandridae</taxon>
        <taxon>Pleurodelinae</taxon>
        <taxon>Pleurodeles</taxon>
    </lineage>
</organism>
<evidence type="ECO:0000313" key="2">
    <source>
        <dbReference type="EMBL" id="KAJ1129147.1"/>
    </source>
</evidence>
<feature type="compositionally biased region" description="Basic and acidic residues" evidence="1">
    <location>
        <begin position="73"/>
        <end position="94"/>
    </location>
</feature>
<feature type="region of interest" description="Disordered" evidence="1">
    <location>
        <begin position="1"/>
        <end position="102"/>
    </location>
</feature>
<dbReference type="Proteomes" id="UP001066276">
    <property type="component" value="Chromosome 7"/>
</dbReference>
<gene>
    <name evidence="2" type="ORF">NDU88_007518</name>
</gene>
<reference evidence="2" key="1">
    <citation type="journal article" date="2022" name="bioRxiv">
        <title>Sequencing and chromosome-scale assembly of the giantPleurodeles waltlgenome.</title>
        <authorList>
            <person name="Brown T."/>
            <person name="Elewa A."/>
            <person name="Iarovenko S."/>
            <person name="Subramanian E."/>
            <person name="Araus A.J."/>
            <person name="Petzold A."/>
            <person name="Susuki M."/>
            <person name="Suzuki K.-i.T."/>
            <person name="Hayashi T."/>
            <person name="Toyoda A."/>
            <person name="Oliveira C."/>
            <person name="Osipova E."/>
            <person name="Leigh N.D."/>
            <person name="Simon A."/>
            <person name="Yun M.H."/>
        </authorList>
    </citation>
    <scope>NUCLEOTIDE SEQUENCE</scope>
    <source>
        <strain evidence="2">20211129_DDA</strain>
        <tissue evidence="2">Liver</tissue>
    </source>
</reference>
<sequence length="102" mass="11290">MSSDRVPSSEPKWKYPRGTLQIIDDVPEEAEPQGSGRRQEETEIKGVISPVSHGTRSLTVEEENGGTMASRDGGTRDEDRIMEIRGEERPKEEDGGTEDSCN</sequence>
<dbReference type="EMBL" id="JANPWB010000011">
    <property type="protein sequence ID" value="KAJ1129147.1"/>
    <property type="molecule type" value="Genomic_DNA"/>
</dbReference>
<accession>A0AAV7PLJ9</accession>
<evidence type="ECO:0000313" key="3">
    <source>
        <dbReference type="Proteomes" id="UP001066276"/>
    </source>
</evidence>
<protein>
    <submittedName>
        <fullName evidence="2">Uncharacterized protein</fullName>
    </submittedName>
</protein>
<comment type="caution">
    <text evidence="2">The sequence shown here is derived from an EMBL/GenBank/DDBJ whole genome shotgun (WGS) entry which is preliminary data.</text>
</comment>